<keyword evidence="3" id="KW-1185">Reference proteome</keyword>
<accession>A0ABW5PBC1</accession>
<reference evidence="3" key="1">
    <citation type="journal article" date="2019" name="Int. J. Syst. Evol. Microbiol.">
        <title>The Global Catalogue of Microorganisms (GCM) 10K type strain sequencing project: providing services to taxonomists for standard genome sequencing and annotation.</title>
        <authorList>
            <consortium name="The Broad Institute Genomics Platform"/>
            <consortium name="The Broad Institute Genome Sequencing Center for Infectious Disease"/>
            <person name="Wu L."/>
            <person name="Ma J."/>
        </authorList>
    </citation>
    <scope>NUCLEOTIDE SEQUENCE [LARGE SCALE GENOMIC DNA]</scope>
    <source>
        <strain evidence="3">KCTC 3950</strain>
    </source>
</reference>
<proteinExistence type="predicted"/>
<dbReference type="EMBL" id="JBHUME010000005">
    <property type="protein sequence ID" value="MFD2612273.1"/>
    <property type="molecule type" value="Genomic_DNA"/>
</dbReference>
<evidence type="ECO:0000313" key="3">
    <source>
        <dbReference type="Proteomes" id="UP001597541"/>
    </source>
</evidence>
<sequence>MGDPYDIHMLDPERVSFTRGAGGVLQGILEGTYYNELVVYRTFPFQYTKQFISIRNPKGEEIGIVQNVDYLEETSRKEVEQELQFRYLLPRVTRVNSVKQKNDLWQWDLQTHIGPTRITMRNLHEFMQYPGDRRIILTDLNGKRCEIQDWQTLDSHSRNQLRDVL</sequence>
<gene>
    <name evidence="2" type="ORF">ACFSUF_07485</name>
</gene>
<dbReference type="Pfam" id="PF08909">
    <property type="entry name" value="DUF1854"/>
    <property type="match status" value="1"/>
</dbReference>
<dbReference type="RefSeq" id="WP_377601631.1">
    <property type="nucleotide sequence ID" value="NZ_JBHUME010000005.1"/>
</dbReference>
<evidence type="ECO:0000313" key="2">
    <source>
        <dbReference type="EMBL" id="MFD2612273.1"/>
    </source>
</evidence>
<feature type="domain" description="DUF1854" evidence="1">
    <location>
        <begin position="34"/>
        <end position="163"/>
    </location>
</feature>
<organism evidence="2 3">
    <name type="scientific">Paenibacillus gansuensis</name>
    <dbReference type="NCBI Taxonomy" id="306542"/>
    <lineage>
        <taxon>Bacteria</taxon>
        <taxon>Bacillati</taxon>
        <taxon>Bacillota</taxon>
        <taxon>Bacilli</taxon>
        <taxon>Bacillales</taxon>
        <taxon>Paenibacillaceae</taxon>
        <taxon>Paenibacillus</taxon>
    </lineage>
</organism>
<comment type="caution">
    <text evidence="2">The sequence shown here is derived from an EMBL/GenBank/DDBJ whole genome shotgun (WGS) entry which is preliminary data.</text>
</comment>
<name>A0ABW5PBC1_9BACL</name>
<protein>
    <submittedName>
        <fullName evidence="2">DUF1854 domain-containing protein</fullName>
    </submittedName>
</protein>
<dbReference type="Proteomes" id="UP001597541">
    <property type="component" value="Unassembled WGS sequence"/>
</dbReference>
<evidence type="ECO:0000259" key="1">
    <source>
        <dbReference type="Pfam" id="PF08909"/>
    </source>
</evidence>
<dbReference type="InterPro" id="IPR015005">
    <property type="entry name" value="DUF1854"/>
</dbReference>